<evidence type="ECO:0000256" key="1">
    <source>
        <dbReference type="ARBA" id="ARBA00010495"/>
    </source>
</evidence>
<dbReference type="Proteomes" id="UP000299084">
    <property type="component" value="Unassembled WGS sequence"/>
</dbReference>
<dbReference type="PANTHER" id="PTHR22012">
    <property type="entry name" value="FIBROUS SHEATH INTERACTING PROTEIN 1"/>
    <property type="match status" value="1"/>
</dbReference>
<feature type="region of interest" description="Disordered" evidence="4">
    <location>
        <begin position="18"/>
        <end position="46"/>
    </location>
</feature>
<keyword evidence="3" id="KW-0175">Coiled coil</keyword>
<accession>A0A5N4E2Z0</accession>
<proteinExistence type="inferred from homology"/>
<name>A0A5N4E2Z0_CAMDR</name>
<gene>
    <name evidence="5" type="ORF">Cadr_000005529</name>
</gene>
<comment type="similarity">
    <text evidence="1">Belongs to the FSIP1 family.</text>
</comment>
<organism evidence="5 6">
    <name type="scientific">Camelus dromedarius</name>
    <name type="common">Dromedary</name>
    <name type="synonym">Arabian camel</name>
    <dbReference type="NCBI Taxonomy" id="9838"/>
    <lineage>
        <taxon>Eukaryota</taxon>
        <taxon>Metazoa</taxon>
        <taxon>Chordata</taxon>
        <taxon>Craniata</taxon>
        <taxon>Vertebrata</taxon>
        <taxon>Euteleostomi</taxon>
        <taxon>Mammalia</taxon>
        <taxon>Eutheria</taxon>
        <taxon>Laurasiatheria</taxon>
        <taxon>Artiodactyla</taxon>
        <taxon>Tylopoda</taxon>
        <taxon>Camelidae</taxon>
        <taxon>Camelus</taxon>
    </lineage>
</organism>
<feature type="compositionally biased region" description="Basic and acidic residues" evidence="4">
    <location>
        <begin position="18"/>
        <end position="37"/>
    </location>
</feature>
<sequence>MIDREKKRLVELLKDLDDRDSGLSSSEQRKEIGKGDQGDQSGWLVPGEGYTLAVTQHQQLAEIDMKLKELSAASPAISSSSSRLEHQNDEVSSVAEILKLNNGSKDRKCPFL</sequence>
<evidence type="ECO:0000256" key="2">
    <source>
        <dbReference type="ARBA" id="ARBA00019480"/>
    </source>
</evidence>
<dbReference type="EMBL" id="JWIN03000006">
    <property type="protein sequence ID" value="KAB1277799.1"/>
    <property type="molecule type" value="Genomic_DNA"/>
</dbReference>
<evidence type="ECO:0000313" key="5">
    <source>
        <dbReference type="EMBL" id="KAB1277799.1"/>
    </source>
</evidence>
<dbReference type="STRING" id="9838.ENSCDRP00005001676"/>
<dbReference type="InterPro" id="IPR026246">
    <property type="entry name" value="Fsip1"/>
</dbReference>
<dbReference type="PANTHER" id="PTHR22012:SF2">
    <property type="entry name" value="FIBROUS SHEATH-INTERACTING PROTEIN 1"/>
    <property type="match status" value="1"/>
</dbReference>
<evidence type="ECO:0000256" key="4">
    <source>
        <dbReference type="SAM" id="MobiDB-lite"/>
    </source>
</evidence>
<reference evidence="5 6" key="1">
    <citation type="journal article" date="2019" name="Mol. Ecol. Resour.">
        <title>Improving Illumina assemblies with Hi-C and long reads: an example with the North African dromedary.</title>
        <authorList>
            <person name="Elbers J.P."/>
            <person name="Rogers M.F."/>
            <person name="Perelman P.L."/>
            <person name="Proskuryakova A.A."/>
            <person name="Serdyukova N.A."/>
            <person name="Johnson W.E."/>
            <person name="Horin P."/>
            <person name="Corander J."/>
            <person name="Murphy D."/>
            <person name="Burger P.A."/>
        </authorList>
    </citation>
    <scope>NUCLEOTIDE SEQUENCE [LARGE SCALE GENOMIC DNA]</scope>
    <source>
        <strain evidence="5">Drom800</strain>
        <tissue evidence="5">Blood</tissue>
    </source>
</reference>
<dbReference type="AlphaFoldDB" id="A0A5N4E2Z0"/>
<protein>
    <recommendedName>
        <fullName evidence="2">Fibrous sheath-interacting protein 1</fullName>
    </recommendedName>
</protein>
<comment type="caution">
    <text evidence="5">The sequence shown here is derived from an EMBL/GenBank/DDBJ whole genome shotgun (WGS) entry which is preliminary data.</text>
</comment>
<evidence type="ECO:0000313" key="6">
    <source>
        <dbReference type="Proteomes" id="UP000299084"/>
    </source>
</evidence>
<keyword evidence="6" id="KW-1185">Reference proteome</keyword>
<dbReference type="Pfam" id="PF15554">
    <property type="entry name" value="FSIP1"/>
    <property type="match status" value="1"/>
</dbReference>
<evidence type="ECO:0000256" key="3">
    <source>
        <dbReference type="ARBA" id="ARBA00023054"/>
    </source>
</evidence>